<comment type="similarity">
    <text evidence="2">Belongs to the 3-hydroxyacyl-CoA dehydrogenase family.</text>
</comment>
<keyword evidence="3" id="KW-0560">Oxidoreductase</keyword>
<dbReference type="UniPathway" id="UPA00863"/>
<keyword evidence="6" id="KW-0520">NAD</keyword>
<evidence type="ECO:0000256" key="3">
    <source>
        <dbReference type="ARBA" id="ARBA00023002"/>
    </source>
</evidence>
<sequence length="283" mass="30648">MEFKKIAVIGAGVMGAGIAQVCAQKGCSVWLQDISKPALDKALESIIKSLKKGVEKKKLTPAQKEDTLTRIVTTTHLPEAVESVDLIIEAVFENLEVKKDIFRLVDQYALPNAVIASNTSALPITAMGAVTNRPERVLGLHFMNPVPLMKGVEVIPGLDTAKEVLEAGVKFIEDLGKEPVKAVDYAGFIVTRILDAMLNEAVNCVADGNDPGEVDRAMKICTNFPMGPCELIDLAGADIVYHGLNTLKDEFGERFHASPLLKKMVRAGHVGRKSGQGFYDYSK</sequence>
<dbReference type="GO" id="GO:0016616">
    <property type="term" value="F:oxidoreductase activity, acting on the CH-OH group of donors, NAD or NADP as acceptor"/>
    <property type="evidence" value="ECO:0007669"/>
    <property type="project" value="InterPro"/>
</dbReference>
<dbReference type="GO" id="GO:0070403">
    <property type="term" value="F:NAD+ binding"/>
    <property type="evidence" value="ECO:0007669"/>
    <property type="project" value="InterPro"/>
</dbReference>
<feature type="domain" description="3-hydroxyacyl-CoA dehydrogenase NAD binding" evidence="9">
    <location>
        <begin position="5"/>
        <end position="183"/>
    </location>
</feature>
<name>A0A1I2TKH6_9FIRM</name>
<dbReference type="InterPro" id="IPR036291">
    <property type="entry name" value="NAD(P)-bd_dom_sf"/>
</dbReference>
<dbReference type="PIRSF" id="PIRSF000105">
    <property type="entry name" value="HCDH"/>
    <property type="match status" value="1"/>
</dbReference>
<organism evidence="10 11">
    <name type="scientific">Desulfotruncus arcticus DSM 17038</name>
    <dbReference type="NCBI Taxonomy" id="1121424"/>
    <lineage>
        <taxon>Bacteria</taxon>
        <taxon>Bacillati</taxon>
        <taxon>Bacillota</taxon>
        <taxon>Clostridia</taxon>
        <taxon>Eubacteriales</taxon>
        <taxon>Desulfallaceae</taxon>
        <taxon>Desulfotruncus</taxon>
    </lineage>
</organism>
<evidence type="ECO:0000313" key="10">
    <source>
        <dbReference type="EMBL" id="SFG63887.1"/>
    </source>
</evidence>
<keyword evidence="11" id="KW-1185">Reference proteome</keyword>
<dbReference type="PANTHER" id="PTHR48075">
    <property type="entry name" value="3-HYDROXYACYL-COA DEHYDROGENASE FAMILY PROTEIN"/>
    <property type="match status" value="1"/>
</dbReference>
<dbReference type="Gene3D" id="3.40.50.720">
    <property type="entry name" value="NAD(P)-binding Rossmann-like Domain"/>
    <property type="match status" value="1"/>
</dbReference>
<dbReference type="STRING" id="341036.SAMN05660649_02238"/>
<feature type="binding site" evidence="7">
    <location>
        <position position="49"/>
    </location>
    <ligand>
        <name>CoA</name>
        <dbReference type="ChEBI" id="CHEBI:57287"/>
    </ligand>
</feature>
<reference evidence="11" key="1">
    <citation type="submission" date="2016-10" db="EMBL/GenBank/DDBJ databases">
        <authorList>
            <person name="Varghese N."/>
            <person name="Submissions S."/>
        </authorList>
    </citation>
    <scope>NUCLEOTIDE SEQUENCE [LARGE SCALE GENOMIC DNA]</scope>
    <source>
        <strain evidence="11">DSM 17038</strain>
    </source>
</reference>
<evidence type="ECO:0000256" key="7">
    <source>
        <dbReference type="PIRSR" id="PIRSR000105-3"/>
    </source>
</evidence>
<dbReference type="InterPro" id="IPR008927">
    <property type="entry name" value="6-PGluconate_DH-like_C_sf"/>
</dbReference>
<feature type="binding site" evidence="6">
    <location>
        <position position="93"/>
    </location>
    <ligand>
        <name>NAD(+)</name>
        <dbReference type="ChEBI" id="CHEBI:57540"/>
    </ligand>
</feature>
<dbReference type="Pfam" id="PF00725">
    <property type="entry name" value="3HCDH"/>
    <property type="match status" value="1"/>
</dbReference>
<gene>
    <name evidence="10" type="ORF">SAMN05660649_02238</name>
</gene>
<dbReference type="EMBL" id="FOOX01000007">
    <property type="protein sequence ID" value="SFG63887.1"/>
    <property type="molecule type" value="Genomic_DNA"/>
</dbReference>
<feature type="binding site" evidence="6">
    <location>
        <position position="98"/>
    </location>
    <ligand>
        <name>NAD(+)</name>
        <dbReference type="ChEBI" id="CHEBI:57540"/>
    </ligand>
</feature>
<evidence type="ECO:0000256" key="6">
    <source>
        <dbReference type="PIRSR" id="PIRSR000105-2"/>
    </source>
</evidence>
<feature type="binding site" evidence="6">
    <location>
        <begin position="10"/>
        <end position="15"/>
    </location>
    <ligand>
        <name>NAD(+)</name>
        <dbReference type="ChEBI" id="CHEBI:57540"/>
    </ligand>
</feature>
<feature type="site" description="Important for catalytic activity" evidence="5">
    <location>
        <position position="141"/>
    </location>
</feature>
<proteinExistence type="inferred from homology"/>
<dbReference type="InterPro" id="IPR006176">
    <property type="entry name" value="3-OHacyl-CoA_DH_NAD-bd"/>
</dbReference>
<dbReference type="InterPro" id="IPR006108">
    <property type="entry name" value="3HC_DH_C"/>
</dbReference>
<dbReference type="FunFam" id="3.40.50.720:FF:000009">
    <property type="entry name" value="Fatty oxidation complex, alpha subunit"/>
    <property type="match status" value="1"/>
</dbReference>
<dbReference type="Proteomes" id="UP000199337">
    <property type="component" value="Unassembled WGS sequence"/>
</dbReference>
<dbReference type="RefSeq" id="WP_092471453.1">
    <property type="nucleotide sequence ID" value="NZ_FOOX01000007.1"/>
</dbReference>
<feature type="binding site" evidence="6">
    <location>
        <position position="33"/>
    </location>
    <ligand>
        <name>NAD(+)</name>
        <dbReference type="ChEBI" id="CHEBI:57540"/>
    </ligand>
</feature>
<feature type="domain" description="3-hydroxyacyl-CoA dehydrogenase C-terminal" evidence="8">
    <location>
        <begin position="187"/>
        <end position="281"/>
    </location>
</feature>
<feature type="binding site" evidence="6">
    <location>
        <position position="120"/>
    </location>
    <ligand>
        <name>NAD(+)</name>
        <dbReference type="ChEBI" id="CHEBI:57540"/>
    </ligand>
</feature>
<dbReference type="OrthoDB" id="9815331at2"/>
<evidence type="ECO:0000259" key="8">
    <source>
        <dbReference type="Pfam" id="PF00725"/>
    </source>
</evidence>
<feature type="binding site" evidence="6">
    <location>
        <position position="273"/>
    </location>
    <ligand>
        <name>NAD(+)</name>
        <dbReference type="ChEBI" id="CHEBI:57540"/>
    </ligand>
</feature>
<accession>A0A1I2TKH6</accession>
<protein>
    <recommendedName>
        <fullName evidence="4">3-hydroxybutyryl-CoA dehydrogenase</fullName>
    </recommendedName>
</protein>
<dbReference type="GO" id="GO:0019605">
    <property type="term" value="P:butyrate metabolic process"/>
    <property type="evidence" value="ECO:0007669"/>
    <property type="project" value="UniProtKB-UniPathway"/>
</dbReference>
<dbReference type="PROSITE" id="PS00067">
    <property type="entry name" value="3HCDH"/>
    <property type="match status" value="1"/>
</dbReference>
<comment type="pathway">
    <text evidence="1">Lipid metabolism; butanoate metabolism.</text>
</comment>
<dbReference type="SUPFAM" id="SSF51735">
    <property type="entry name" value="NAD(P)-binding Rossmann-fold domains"/>
    <property type="match status" value="1"/>
</dbReference>
<feature type="binding site" evidence="6">
    <location>
        <position position="144"/>
    </location>
    <ligand>
        <name>NAD(+)</name>
        <dbReference type="ChEBI" id="CHEBI:57540"/>
    </ligand>
</feature>
<dbReference type="InterPro" id="IPR006180">
    <property type="entry name" value="3-OHacyl-CoA_DH_CS"/>
</dbReference>
<evidence type="ECO:0000256" key="1">
    <source>
        <dbReference type="ARBA" id="ARBA00005086"/>
    </source>
</evidence>
<dbReference type="SUPFAM" id="SSF48179">
    <property type="entry name" value="6-phosphogluconate dehydrogenase C-terminal domain-like"/>
    <property type="match status" value="1"/>
</dbReference>
<evidence type="ECO:0000259" key="9">
    <source>
        <dbReference type="Pfam" id="PF02737"/>
    </source>
</evidence>
<evidence type="ECO:0000256" key="2">
    <source>
        <dbReference type="ARBA" id="ARBA00009463"/>
    </source>
</evidence>
<feature type="binding site" evidence="7">
    <location>
        <position position="120"/>
    </location>
    <ligand>
        <name>CoA</name>
        <dbReference type="ChEBI" id="CHEBI:57287"/>
    </ligand>
</feature>
<dbReference type="Pfam" id="PF02737">
    <property type="entry name" value="3HCDH_N"/>
    <property type="match status" value="1"/>
</dbReference>
<dbReference type="Gene3D" id="1.10.1040.50">
    <property type="match status" value="1"/>
</dbReference>
<dbReference type="AlphaFoldDB" id="A0A1I2TKH6"/>
<evidence type="ECO:0000313" key="11">
    <source>
        <dbReference type="Proteomes" id="UP000199337"/>
    </source>
</evidence>
<evidence type="ECO:0000256" key="4">
    <source>
        <dbReference type="ARBA" id="ARBA00067747"/>
    </source>
</evidence>
<dbReference type="PANTHER" id="PTHR48075:SF5">
    <property type="entry name" value="3-HYDROXYBUTYRYL-COA DEHYDROGENASE"/>
    <property type="match status" value="1"/>
</dbReference>
<evidence type="ECO:0000256" key="5">
    <source>
        <dbReference type="PIRSR" id="PIRSR000105-1"/>
    </source>
</evidence>
<feature type="binding site" evidence="7">
    <location>
        <position position="56"/>
    </location>
    <ligand>
        <name>CoA</name>
        <dbReference type="ChEBI" id="CHEBI:57287"/>
    </ligand>
</feature>
<dbReference type="InterPro" id="IPR022694">
    <property type="entry name" value="3-OHacyl-CoA_DH"/>
</dbReference>